<keyword evidence="5 6" id="KW-0472">Membrane</keyword>
<dbReference type="InterPro" id="IPR036412">
    <property type="entry name" value="HAD-like_sf"/>
</dbReference>
<keyword evidence="4 6" id="KW-1133">Transmembrane helix</keyword>
<reference evidence="8" key="1">
    <citation type="submission" date="2016-10" db="EMBL/GenBank/DDBJ databases">
        <authorList>
            <person name="Varghese N."/>
            <person name="Submissions S."/>
        </authorList>
    </citation>
    <scope>NUCLEOTIDE SEQUENCE [LARGE SCALE GENOMIC DNA]</scope>
    <source>
        <strain evidence="8">CGMCC 1.11022</strain>
    </source>
</reference>
<evidence type="ECO:0000256" key="4">
    <source>
        <dbReference type="ARBA" id="ARBA00022989"/>
    </source>
</evidence>
<keyword evidence="8" id="KW-1185">Reference proteome</keyword>
<feature type="transmembrane region" description="Helical" evidence="6">
    <location>
        <begin position="286"/>
        <end position="304"/>
    </location>
</feature>
<dbReference type="Pfam" id="PF01040">
    <property type="entry name" value="UbiA"/>
    <property type="match status" value="1"/>
</dbReference>
<dbReference type="NCBIfam" id="NF006088">
    <property type="entry name" value="PRK08238.1"/>
    <property type="match status" value="1"/>
</dbReference>
<dbReference type="GO" id="GO:0016765">
    <property type="term" value="F:transferase activity, transferring alkyl or aryl (other than methyl) groups"/>
    <property type="evidence" value="ECO:0007669"/>
    <property type="project" value="InterPro"/>
</dbReference>
<feature type="transmembrane region" description="Helical" evidence="6">
    <location>
        <begin position="221"/>
        <end position="242"/>
    </location>
</feature>
<dbReference type="InterPro" id="IPR039653">
    <property type="entry name" value="Prenyltransferase"/>
</dbReference>
<evidence type="ECO:0000256" key="1">
    <source>
        <dbReference type="ARBA" id="ARBA00004141"/>
    </source>
</evidence>
<evidence type="ECO:0000256" key="3">
    <source>
        <dbReference type="ARBA" id="ARBA00022692"/>
    </source>
</evidence>
<dbReference type="GO" id="GO:0005886">
    <property type="term" value="C:plasma membrane"/>
    <property type="evidence" value="ECO:0007669"/>
    <property type="project" value="TreeGrafter"/>
</dbReference>
<dbReference type="RefSeq" id="WP_091594433.1">
    <property type="nucleotide sequence ID" value="NZ_FNEE01000007.1"/>
</dbReference>
<dbReference type="Proteomes" id="UP000198894">
    <property type="component" value="Unassembled WGS sequence"/>
</dbReference>
<dbReference type="Gene3D" id="3.40.50.1000">
    <property type="entry name" value="HAD superfamily/HAD-like"/>
    <property type="match status" value="1"/>
</dbReference>
<dbReference type="AlphaFoldDB" id="A0A1G8V8E5"/>
<feature type="transmembrane region" description="Helical" evidence="6">
    <location>
        <begin position="452"/>
        <end position="474"/>
    </location>
</feature>
<accession>A0A1G8V8E5</accession>
<feature type="transmembrane region" description="Helical" evidence="6">
    <location>
        <begin position="342"/>
        <end position="360"/>
    </location>
</feature>
<dbReference type="GO" id="GO:0009247">
    <property type="term" value="P:glycolipid biosynthetic process"/>
    <property type="evidence" value="ECO:0007669"/>
    <property type="project" value="TreeGrafter"/>
</dbReference>
<evidence type="ECO:0000256" key="6">
    <source>
        <dbReference type="SAM" id="Phobius"/>
    </source>
</evidence>
<proteinExistence type="predicted"/>
<keyword evidence="3 6" id="KW-0812">Transmembrane</keyword>
<evidence type="ECO:0000256" key="2">
    <source>
        <dbReference type="ARBA" id="ARBA00022475"/>
    </source>
</evidence>
<feature type="transmembrane region" description="Helical" evidence="6">
    <location>
        <begin position="316"/>
        <end position="336"/>
    </location>
</feature>
<evidence type="ECO:0000313" key="8">
    <source>
        <dbReference type="Proteomes" id="UP000198894"/>
    </source>
</evidence>
<feature type="transmembrane region" description="Helical" evidence="6">
    <location>
        <begin position="262"/>
        <end position="280"/>
    </location>
</feature>
<evidence type="ECO:0000313" key="7">
    <source>
        <dbReference type="EMBL" id="SDJ62351.1"/>
    </source>
</evidence>
<feature type="transmembrane region" description="Helical" evidence="6">
    <location>
        <begin position="421"/>
        <end position="440"/>
    </location>
</feature>
<comment type="subcellular location">
    <subcellularLocation>
        <location evidence="1">Membrane</location>
        <topology evidence="1">Multi-pass membrane protein</topology>
    </subcellularLocation>
</comment>
<name>A0A1G8V8E5_9HYPH</name>
<keyword evidence="2" id="KW-1003">Cell membrane</keyword>
<gene>
    <name evidence="7" type="ORF">SAMN05428953_107243</name>
</gene>
<dbReference type="PANTHER" id="PTHR11048:SF5">
    <property type="entry name" value="DECAPRENYL-PHOSPHATE PHOSPHORIBOSYLTRANSFERASE"/>
    <property type="match status" value="1"/>
</dbReference>
<dbReference type="InterPro" id="IPR000537">
    <property type="entry name" value="UbiA_prenyltransferase"/>
</dbReference>
<dbReference type="SUPFAM" id="SSF56784">
    <property type="entry name" value="HAD-like"/>
    <property type="match status" value="1"/>
</dbReference>
<dbReference type="Gene3D" id="1.10.357.140">
    <property type="entry name" value="UbiA prenyltransferase"/>
    <property type="match status" value="1"/>
</dbReference>
<organism evidence="7 8">
    <name type="scientific">Mesorhizobium muleiense</name>
    <dbReference type="NCBI Taxonomy" id="1004279"/>
    <lineage>
        <taxon>Bacteria</taxon>
        <taxon>Pseudomonadati</taxon>
        <taxon>Pseudomonadota</taxon>
        <taxon>Alphaproteobacteria</taxon>
        <taxon>Hyphomicrobiales</taxon>
        <taxon>Phyllobacteriaceae</taxon>
        <taxon>Mesorhizobium</taxon>
    </lineage>
</organism>
<keyword evidence="7" id="KW-0808">Transferase</keyword>
<sequence length="477" mass="52603">MDARSDRNAIPLAVDLDGTLIATDLLWEGLFILLKKNPLYVFLVPVWLVGGPARLKQAIAQRIDIDPASLPYREALLQRLRAEHGEGRKIVLATGTPRKFAEAIAAHLGIFDRVLATDGAHNMTSGRKRASLVAAYGDGGFDYAGNSRHDLKVFDAARTAIVVAPDRHAARWQAAHSAEIMPAPKPTFRTIVKMLRVHQWLKNSLIAVPMVLSHEYFNADMIWECLLAFVSFSAVASAIYILNDFFDLALDRKHPTKRNRPFASGALSIPFGLGSMMVLLATGVAAGFLLPIEFLGVLGGYMVITTGYSLSFKRMLLIDVLTLAGLYTIRVLAGAAATGVDVSFWLLAFSIFFFLSLALVKRFVELRTTAIPAGERIAGRGYRTEDQEIVAQAGMASAFSSALVLALYMDSAAVRELYPHPWLVWPLAPIVLYLTMRVWILARRDQMHDDPVVFIIRDWRSQIVVLIGAVFLVVGGW</sequence>
<dbReference type="Pfam" id="PF12710">
    <property type="entry name" value="HAD"/>
    <property type="match status" value="1"/>
</dbReference>
<dbReference type="InterPro" id="IPR023214">
    <property type="entry name" value="HAD_sf"/>
</dbReference>
<dbReference type="EMBL" id="FNEE01000007">
    <property type="protein sequence ID" value="SDJ62351.1"/>
    <property type="molecule type" value="Genomic_DNA"/>
</dbReference>
<dbReference type="CDD" id="cd13963">
    <property type="entry name" value="PT_UbiA_2"/>
    <property type="match status" value="1"/>
</dbReference>
<protein>
    <submittedName>
        <fullName evidence="7">4-hydroxybenzoate polyprenyltransferase</fullName>
    </submittedName>
</protein>
<dbReference type="InterPro" id="IPR044878">
    <property type="entry name" value="UbiA_sf"/>
</dbReference>
<feature type="transmembrane region" description="Helical" evidence="6">
    <location>
        <begin position="389"/>
        <end position="409"/>
    </location>
</feature>
<dbReference type="PANTHER" id="PTHR11048">
    <property type="entry name" value="PRENYLTRANSFERASES"/>
    <property type="match status" value="1"/>
</dbReference>
<evidence type="ECO:0000256" key="5">
    <source>
        <dbReference type="ARBA" id="ARBA00023136"/>
    </source>
</evidence>